<reference evidence="1 2" key="1">
    <citation type="submission" date="2024-06" db="EMBL/GenBank/DDBJ databases">
        <title>Genomic Encyclopedia of Type Strains, Phase IV (KMG-IV): sequencing the most valuable type-strain genomes for metagenomic binning, comparative biology and taxonomic classification.</title>
        <authorList>
            <person name="Goeker M."/>
        </authorList>
    </citation>
    <scope>NUCLEOTIDE SEQUENCE [LARGE SCALE GENOMIC DNA]</scope>
    <source>
        <strain evidence="1 2">DSM 100022</strain>
    </source>
</reference>
<gene>
    <name evidence="1" type="ORF">ABID19_002758</name>
</gene>
<dbReference type="EMBL" id="JBEPMC010000004">
    <property type="protein sequence ID" value="MET3579727.1"/>
    <property type="molecule type" value="Genomic_DNA"/>
</dbReference>
<protein>
    <submittedName>
        <fullName evidence="1">Uncharacterized protein</fullName>
    </submittedName>
</protein>
<accession>A0ABV2GNT6</accession>
<sequence length="32" mass="3232">MTEGIMTEAGVAQGAGRAYELQAGEGLGRHGI</sequence>
<organism evidence="1 2">
    <name type="scientific">Mesorhizobium robiniae</name>
    <dbReference type="NCBI Taxonomy" id="559315"/>
    <lineage>
        <taxon>Bacteria</taxon>
        <taxon>Pseudomonadati</taxon>
        <taxon>Pseudomonadota</taxon>
        <taxon>Alphaproteobacteria</taxon>
        <taxon>Hyphomicrobiales</taxon>
        <taxon>Phyllobacteriaceae</taxon>
        <taxon>Mesorhizobium</taxon>
    </lineage>
</organism>
<dbReference type="Proteomes" id="UP001549204">
    <property type="component" value="Unassembled WGS sequence"/>
</dbReference>
<proteinExistence type="predicted"/>
<keyword evidence="2" id="KW-1185">Reference proteome</keyword>
<evidence type="ECO:0000313" key="1">
    <source>
        <dbReference type="EMBL" id="MET3579727.1"/>
    </source>
</evidence>
<comment type="caution">
    <text evidence="1">The sequence shown here is derived from an EMBL/GenBank/DDBJ whole genome shotgun (WGS) entry which is preliminary data.</text>
</comment>
<evidence type="ECO:0000313" key="2">
    <source>
        <dbReference type="Proteomes" id="UP001549204"/>
    </source>
</evidence>
<name>A0ABV2GNT6_9HYPH</name>